<evidence type="ECO:0000259" key="4">
    <source>
        <dbReference type="Pfam" id="PF01494"/>
    </source>
</evidence>
<dbReference type="Pfam" id="PF01494">
    <property type="entry name" value="FAD_binding_3"/>
    <property type="match status" value="2"/>
</dbReference>
<evidence type="ECO:0000256" key="1">
    <source>
        <dbReference type="ARBA" id="ARBA00023002"/>
    </source>
</evidence>
<keyword evidence="6" id="KW-1185">Reference proteome</keyword>
<sequence length="469" mass="50080">MTSPPPPYGTPRGSALPDAGRDLPGTGLLHIVVAGGGIAGLTAALALHTAGFDRVTVVESVRESRPVGTGLNLMPNAVRELDALGLLPRLEAGALRTGELRYYHRSGGLISREPRGLGAGYRWPQLSVHRAHLQAVLAAAVRERLGAAALVTGVRVTGVETLPDGRPRIQLEHRDDARRGRASLEPDVLVGADGIRSTVRAALNPAEGSPPWNGMLIWRGVSRMPARAVGSFMFIAGDDRQKAVVYPMSRPSGGAVLVNWALARPADTSSDGARGAYEVREEYLGDWNRSVPVETFLHHYEGWEFDGVSVPDVLRAAPAAHEYPMVDREPLDRWSHGRTTLIGDAAHAMYPIGSNGATQSIVDARALAHALARHRDPAEALAAYERDRRPATTALQLANRRLGPEVVINLAHERAPEGFTDIHEVIPAEELASITARYAATGAFDPATVNEGSPYEAGAAFGRTLGAPR</sequence>
<evidence type="ECO:0000256" key="2">
    <source>
        <dbReference type="ARBA" id="ARBA00023033"/>
    </source>
</evidence>
<dbReference type="GO" id="GO:0004497">
    <property type="term" value="F:monooxygenase activity"/>
    <property type="evidence" value="ECO:0007669"/>
    <property type="project" value="UniProtKB-KW"/>
</dbReference>
<dbReference type="NCBIfam" id="NF005720">
    <property type="entry name" value="PRK07538.1"/>
    <property type="match status" value="1"/>
</dbReference>
<organism evidence="5 6">
    <name type="scientific">Streptomyces lateritius</name>
    <dbReference type="NCBI Taxonomy" id="67313"/>
    <lineage>
        <taxon>Bacteria</taxon>
        <taxon>Bacillati</taxon>
        <taxon>Actinomycetota</taxon>
        <taxon>Actinomycetes</taxon>
        <taxon>Kitasatosporales</taxon>
        <taxon>Streptomycetaceae</taxon>
        <taxon>Streptomyces</taxon>
    </lineage>
</organism>
<dbReference type="InterPro" id="IPR036188">
    <property type="entry name" value="FAD/NAD-bd_sf"/>
</dbReference>
<dbReference type="RefSeq" id="WP_391934764.1">
    <property type="nucleotide sequence ID" value="NZ_JBIBSM010000007.1"/>
</dbReference>
<name>A0ABW6YCJ8_9ACTN</name>
<dbReference type="PRINTS" id="PR00420">
    <property type="entry name" value="RNGMNOXGNASE"/>
</dbReference>
<dbReference type="Gene3D" id="3.30.9.30">
    <property type="match status" value="1"/>
</dbReference>
<accession>A0ABW6YCJ8</accession>
<evidence type="ECO:0000256" key="3">
    <source>
        <dbReference type="SAM" id="MobiDB-lite"/>
    </source>
</evidence>
<dbReference type="PANTHER" id="PTHR13789">
    <property type="entry name" value="MONOOXYGENASE"/>
    <property type="match status" value="1"/>
</dbReference>
<evidence type="ECO:0000313" key="5">
    <source>
        <dbReference type="EMBL" id="MFF8277470.1"/>
    </source>
</evidence>
<protein>
    <submittedName>
        <fullName evidence="5">FAD-dependent monooxygenase</fullName>
    </submittedName>
</protein>
<dbReference type="SUPFAM" id="SSF54373">
    <property type="entry name" value="FAD-linked reductases, C-terminal domain"/>
    <property type="match status" value="1"/>
</dbReference>
<comment type="caution">
    <text evidence="5">The sequence shown here is derived from an EMBL/GenBank/DDBJ whole genome shotgun (WGS) entry which is preliminary data.</text>
</comment>
<dbReference type="EMBL" id="JBIBSM010000007">
    <property type="protein sequence ID" value="MFF8277470.1"/>
    <property type="molecule type" value="Genomic_DNA"/>
</dbReference>
<evidence type="ECO:0000313" key="6">
    <source>
        <dbReference type="Proteomes" id="UP001603013"/>
    </source>
</evidence>
<proteinExistence type="predicted"/>
<feature type="domain" description="FAD-binding" evidence="4">
    <location>
        <begin position="31"/>
        <end position="218"/>
    </location>
</feature>
<dbReference type="PANTHER" id="PTHR13789:SF268">
    <property type="entry name" value="5-METHYLPHENAZINE-1-CARBOXYLATE 1-MONOOXYGENASE"/>
    <property type="match status" value="1"/>
</dbReference>
<keyword evidence="1" id="KW-0560">Oxidoreductase</keyword>
<dbReference type="Gene3D" id="3.50.50.60">
    <property type="entry name" value="FAD/NAD(P)-binding domain"/>
    <property type="match status" value="1"/>
</dbReference>
<gene>
    <name evidence="5" type="ORF">ACF05T_15360</name>
</gene>
<feature type="domain" description="FAD-binding" evidence="4">
    <location>
        <begin position="331"/>
        <end position="394"/>
    </location>
</feature>
<dbReference type="Proteomes" id="UP001603013">
    <property type="component" value="Unassembled WGS sequence"/>
</dbReference>
<dbReference type="SUPFAM" id="SSF51905">
    <property type="entry name" value="FAD/NAD(P)-binding domain"/>
    <property type="match status" value="1"/>
</dbReference>
<dbReference type="InterPro" id="IPR002938">
    <property type="entry name" value="FAD-bd"/>
</dbReference>
<dbReference type="InterPro" id="IPR050493">
    <property type="entry name" value="FAD-dep_Monooxygenase_BioMet"/>
</dbReference>
<reference evidence="5 6" key="1">
    <citation type="submission" date="2024-10" db="EMBL/GenBank/DDBJ databases">
        <title>The Natural Products Discovery Center: Release of the First 8490 Sequenced Strains for Exploring Actinobacteria Biosynthetic Diversity.</title>
        <authorList>
            <person name="Kalkreuter E."/>
            <person name="Kautsar S.A."/>
            <person name="Yang D."/>
            <person name="Bader C.D."/>
            <person name="Teijaro C.N."/>
            <person name="Fluegel L."/>
            <person name="Davis C.M."/>
            <person name="Simpson J.R."/>
            <person name="Lauterbach L."/>
            <person name="Steele A.D."/>
            <person name="Gui C."/>
            <person name="Meng S."/>
            <person name="Li G."/>
            <person name="Viehrig K."/>
            <person name="Ye F."/>
            <person name="Su P."/>
            <person name="Kiefer A.F."/>
            <person name="Nichols A."/>
            <person name="Cepeda A.J."/>
            <person name="Yan W."/>
            <person name="Fan B."/>
            <person name="Jiang Y."/>
            <person name="Adhikari A."/>
            <person name="Zheng C.-J."/>
            <person name="Schuster L."/>
            <person name="Cowan T.M."/>
            <person name="Smanski M.J."/>
            <person name="Chevrette M.G."/>
            <person name="De Carvalho L.P.S."/>
            <person name="Shen B."/>
        </authorList>
    </citation>
    <scope>NUCLEOTIDE SEQUENCE [LARGE SCALE GENOMIC DNA]</scope>
    <source>
        <strain evidence="5 6">NPDC015755</strain>
    </source>
</reference>
<feature type="region of interest" description="Disordered" evidence="3">
    <location>
        <begin position="1"/>
        <end position="20"/>
    </location>
</feature>
<keyword evidence="2 5" id="KW-0503">Monooxygenase</keyword>